<gene>
    <name evidence="1" type="ORF">RGC78_03935</name>
</gene>
<dbReference type="EMBL" id="JAVJAN010000008">
    <property type="protein sequence ID" value="MDR5586608.1"/>
    <property type="molecule type" value="Genomic_DNA"/>
</dbReference>
<dbReference type="RefSeq" id="WP_309556083.1">
    <property type="nucleotide sequence ID" value="NZ_JAVJAN010000008.1"/>
</dbReference>
<accession>A0ABU1EE07</accession>
<evidence type="ECO:0000313" key="1">
    <source>
        <dbReference type="EMBL" id="MDR5586608.1"/>
    </source>
</evidence>
<keyword evidence="2" id="KW-1185">Reference proteome</keyword>
<proteinExistence type="predicted"/>
<sequence>MQENKIKVYIKIDENNCIININSSIFLDDIKDYIQIDEGDGDKYSHAQGNYLEKGLINSKGRYNYKYVDNKVIELTEEEKEKLFPPVPVQPTPQELLNSKLLMDNANIQLELDNQKKLNADLLLKMAQLGGVTNV</sequence>
<reference evidence="1 2" key="1">
    <citation type="submission" date="2023-09" db="EMBL/GenBank/DDBJ databases">
        <authorList>
            <person name="Zhai L."/>
        </authorList>
    </citation>
    <scope>NUCLEOTIDE SEQUENCE [LARGE SCALE GENOMIC DNA]</scope>
    <source>
        <strain evidence="1 2">5 N-1</strain>
    </source>
</reference>
<name>A0ABU1EE07_9CLOT</name>
<dbReference type="Proteomes" id="UP001256646">
    <property type="component" value="Unassembled WGS sequence"/>
</dbReference>
<organism evidence="1 2">
    <name type="scientific">Clostridium aquiflavi</name>
    <dbReference type="NCBI Taxonomy" id="3073603"/>
    <lineage>
        <taxon>Bacteria</taxon>
        <taxon>Bacillati</taxon>
        <taxon>Bacillota</taxon>
        <taxon>Clostridia</taxon>
        <taxon>Eubacteriales</taxon>
        <taxon>Clostridiaceae</taxon>
        <taxon>Clostridium</taxon>
    </lineage>
</organism>
<evidence type="ECO:0000313" key="2">
    <source>
        <dbReference type="Proteomes" id="UP001256646"/>
    </source>
</evidence>
<comment type="caution">
    <text evidence="1">The sequence shown here is derived from an EMBL/GenBank/DDBJ whole genome shotgun (WGS) entry which is preliminary data.</text>
</comment>
<protein>
    <submittedName>
        <fullName evidence="1">Uncharacterized protein</fullName>
    </submittedName>
</protein>